<dbReference type="EMBL" id="SIHI01000016">
    <property type="protein sequence ID" value="TWT49980.1"/>
    <property type="molecule type" value="Genomic_DNA"/>
</dbReference>
<dbReference type="Pfam" id="PF00884">
    <property type="entry name" value="Sulfatase"/>
    <property type="match status" value="1"/>
</dbReference>
<organism evidence="4 5">
    <name type="scientific">Thalassoglobus neptunius</name>
    <dbReference type="NCBI Taxonomy" id="1938619"/>
    <lineage>
        <taxon>Bacteria</taxon>
        <taxon>Pseudomonadati</taxon>
        <taxon>Planctomycetota</taxon>
        <taxon>Planctomycetia</taxon>
        <taxon>Planctomycetales</taxon>
        <taxon>Planctomycetaceae</taxon>
        <taxon>Thalassoglobus</taxon>
    </lineage>
</organism>
<proteinExistence type="inferred from homology"/>
<dbReference type="EC" id="3.1.6.1" evidence="4"/>
<dbReference type="PANTHER" id="PTHR42693:SF53">
    <property type="entry name" value="ENDO-4-O-SULFATASE"/>
    <property type="match status" value="1"/>
</dbReference>
<protein>
    <submittedName>
        <fullName evidence="4">Arylsulfatase</fullName>
        <ecNumber evidence="4">3.1.6.1</ecNumber>
    </submittedName>
</protein>
<reference evidence="4 5" key="1">
    <citation type="submission" date="2019-02" db="EMBL/GenBank/DDBJ databases">
        <title>Deep-cultivation of Planctomycetes and their phenomic and genomic characterization uncovers novel biology.</title>
        <authorList>
            <person name="Wiegand S."/>
            <person name="Jogler M."/>
            <person name="Boedeker C."/>
            <person name="Pinto D."/>
            <person name="Vollmers J."/>
            <person name="Rivas-Marin E."/>
            <person name="Kohn T."/>
            <person name="Peeters S.H."/>
            <person name="Heuer A."/>
            <person name="Rast P."/>
            <person name="Oberbeckmann S."/>
            <person name="Bunk B."/>
            <person name="Jeske O."/>
            <person name="Meyerdierks A."/>
            <person name="Storesund J.E."/>
            <person name="Kallscheuer N."/>
            <person name="Luecker S."/>
            <person name="Lage O.M."/>
            <person name="Pohl T."/>
            <person name="Merkel B.J."/>
            <person name="Hornburger P."/>
            <person name="Mueller R.-W."/>
            <person name="Bruemmer F."/>
            <person name="Labrenz M."/>
            <person name="Spormann A.M."/>
            <person name="Op Den Camp H."/>
            <person name="Overmann J."/>
            <person name="Amann R."/>
            <person name="Jetten M.S.M."/>
            <person name="Mascher T."/>
            <person name="Medema M.H."/>
            <person name="Devos D.P."/>
            <person name="Kaster A.-K."/>
            <person name="Ovreas L."/>
            <person name="Rohde M."/>
            <person name="Galperin M.Y."/>
            <person name="Jogler C."/>
        </authorList>
    </citation>
    <scope>NUCLEOTIDE SEQUENCE [LARGE SCALE GENOMIC DNA]</scope>
    <source>
        <strain evidence="4 5">KOR42</strain>
    </source>
</reference>
<dbReference type="Gene3D" id="3.40.720.10">
    <property type="entry name" value="Alkaline Phosphatase, subunit A"/>
    <property type="match status" value="1"/>
</dbReference>
<evidence type="ECO:0000256" key="1">
    <source>
        <dbReference type="ARBA" id="ARBA00008779"/>
    </source>
</evidence>
<name>A0A5C5WH52_9PLAN</name>
<dbReference type="InterPro" id="IPR017850">
    <property type="entry name" value="Alkaline_phosphatase_core_sf"/>
</dbReference>
<dbReference type="SUPFAM" id="SSF53649">
    <property type="entry name" value="Alkaline phosphatase-like"/>
    <property type="match status" value="1"/>
</dbReference>
<accession>A0A5C5WH52</accession>
<dbReference type="AlphaFoldDB" id="A0A5C5WH52"/>
<comment type="caution">
    <text evidence="4">The sequence shown here is derived from an EMBL/GenBank/DDBJ whole genome shotgun (WGS) entry which is preliminary data.</text>
</comment>
<dbReference type="PANTHER" id="PTHR42693">
    <property type="entry name" value="ARYLSULFATASE FAMILY MEMBER"/>
    <property type="match status" value="1"/>
</dbReference>
<evidence type="ECO:0000313" key="5">
    <source>
        <dbReference type="Proteomes" id="UP000317243"/>
    </source>
</evidence>
<dbReference type="CDD" id="cd16145">
    <property type="entry name" value="ARS_like"/>
    <property type="match status" value="1"/>
</dbReference>
<sequence length="443" mass="49599">MADDMGYGALGCYGQDQIKTPHIDQIADEGIQFTHFYAGSHVCQPSRSVLMTGLHSGHTPVRANDTRQFLLDSDVTLAERFKSAGYVTGGFGKWGLGYEGTSGHPNRQGFDQYFGQYLQVHAHFYYPYWLWQNDEKVMLDGNRTGMNQYVNDEIHDSAMEFIQSNHDKPFFAYVPYIIPHVEVVVPEESEIPYRGKFPKVAILDPRENYLGSEDGLTTLAGMISRMDDQVGEILQLLKELKIDENTLVIFTSDNGGQSGGKDAGWTKMTDYFQNNADLRGYKGTFYEGGIRVPFVARWPDQIAAGKVSDEPLAFWDVTPTLCEVIGADTPEVTDGISFLPTLTGDGEQESHEGLYWEYLSRRGLGRAARMGKWKGIHLAGQETIQLFDLDSDPGEERDVAAQHPEIVEQIQSFMDASHSDPRPYPGPVVPTSVRDFVNGPWIK</sequence>
<evidence type="ECO:0000259" key="3">
    <source>
        <dbReference type="Pfam" id="PF00884"/>
    </source>
</evidence>
<comment type="similarity">
    <text evidence="1">Belongs to the sulfatase family.</text>
</comment>
<keyword evidence="5" id="KW-1185">Reference proteome</keyword>
<dbReference type="GO" id="GO:0004065">
    <property type="term" value="F:arylsulfatase activity"/>
    <property type="evidence" value="ECO:0007669"/>
    <property type="project" value="UniProtKB-EC"/>
</dbReference>
<evidence type="ECO:0000313" key="4">
    <source>
        <dbReference type="EMBL" id="TWT49980.1"/>
    </source>
</evidence>
<gene>
    <name evidence="4" type="primary">atsA_49</name>
    <name evidence="4" type="ORF">KOR42_37980</name>
</gene>
<keyword evidence="2 4" id="KW-0378">Hydrolase</keyword>
<feature type="domain" description="Sulfatase N-terminal" evidence="3">
    <location>
        <begin position="1"/>
        <end position="326"/>
    </location>
</feature>
<dbReference type="InterPro" id="IPR000917">
    <property type="entry name" value="Sulfatase_N"/>
</dbReference>
<dbReference type="InterPro" id="IPR050738">
    <property type="entry name" value="Sulfatase"/>
</dbReference>
<dbReference type="Proteomes" id="UP000317243">
    <property type="component" value="Unassembled WGS sequence"/>
</dbReference>
<dbReference type="Gene3D" id="3.30.1120.10">
    <property type="match status" value="1"/>
</dbReference>
<evidence type="ECO:0000256" key="2">
    <source>
        <dbReference type="ARBA" id="ARBA00022801"/>
    </source>
</evidence>